<comment type="caution">
    <text evidence="2">The sequence shown here is derived from an EMBL/GenBank/DDBJ whole genome shotgun (WGS) entry which is preliminary data.</text>
</comment>
<proteinExistence type="predicted"/>
<gene>
    <name evidence="2" type="ORF">FRZ40_41640</name>
    <name evidence="1" type="ORF">V4C56_17240</name>
</gene>
<evidence type="ECO:0000313" key="1">
    <source>
        <dbReference type="EMBL" id="MEM5341360.1"/>
    </source>
</evidence>
<reference evidence="1 4" key="3">
    <citation type="submission" date="2024-01" db="EMBL/GenBank/DDBJ databases">
        <title>The diversity of rhizobia nodulating Mimosa spp. in eleven states of Brazil covering several biomes is determined by host plant, location, and edaphic factors.</title>
        <authorList>
            <person name="Rouws L."/>
            <person name="Barauna A."/>
            <person name="Beukes C."/>
            <person name="De Faria S.M."/>
            <person name="Gross E."/>
            <person name="Dos Reis Junior F.B."/>
            <person name="Simon M."/>
            <person name="Maluk M."/>
            <person name="Odee D.W."/>
            <person name="Kenicer G."/>
            <person name="Young J.P.W."/>
            <person name="Reis V.M."/>
            <person name="Zilli J."/>
            <person name="James E.K."/>
        </authorList>
    </citation>
    <scope>NUCLEOTIDE SEQUENCE [LARGE SCALE GENOMIC DNA]</scope>
    <source>
        <strain evidence="1 4">JPY530</strain>
    </source>
</reference>
<sequence>MSSLAVRRVAAFVIAASLCAGCVILPVDYYYAGSRKNVSETTLENLVVGVTTMEDVLLTFGEPEQSFPKLNVLVYQWDKVKALLLYAAPVPANNAVGAVEIEKHYELELAFDKNNILSDKQVIKNAP</sequence>
<dbReference type="AlphaFoldDB" id="A0A5C6V660"/>
<keyword evidence="4" id="KW-1185">Reference proteome</keyword>
<evidence type="ECO:0008006" key="5">
    <source>
        <dbReference type="Google" id="ProtNLM"/>
    </source>
</evidence>
<dbReference type="EMBL" id="VOQS01000005">
    <property type="protein sequence ID" value="TXC80742.1"/>
    <property type="molecule type" value="Genomic_DNA"/>
</dbReference>
<name>A0A5C6V660_9BURK</name>
<dbReference type="Proteomes" id="UP001481677">
    <property type="component" value="Unassembled WGS sequence"/>
</dbReference>
<dbReference type="Proteomes" id="UP000321776">
    <property type="component" value="Unassembled WGS sequence"/>
</dbReference>
<evidence type="ECO:0000313" key="2">
    <source>
        <dbReference type="EMBL" id="TXC80742.1"/>
    </source>
</evidence>
<organism evidence="2 3">
    <name type="scientific">Paraburkholderia azotifigens</name>
    <dbReference type="NCBI Taxonomy" id="2057004"/>
    <lineage>
        <taxon>Bacteria</taxon>
        <taxon>Pseudomonadati</taxon>
        <taxon>Pseudomonadota</taxon>
        <taxon>Betaproteobacteria</taxon>
        <taxon>Burkholderiales</taxon>
        <taxon>Burkholderiaceae</taxon>
        <taxon>Paraburkholderia</taxon>
    </lineage>
</organism>
<accession>A0A5C6V660</accession>
<dbReference type="RefSeq" id="WP_147238179.1">
    <property type="nucleotide sequence ID" value="NZ_JAZHFZ010000008.1"/>
</dbReference>
<protein>
    <recommendedName>
        <fullName evidence="5">Outer membrane protein assembly factor BamE</fullName>
    </recommendedName>
</protein>
<evidence type="ECO:0000313" key="4">
    <source>
        <dbReference type="Proteomes" id="UP001481677"/>
    </source>
</evidence>
<evidence type="ECO:0000313" key="3">
    <source>
        <dbReference type="Proteomes" id="UP000321776"/>
    </source>
</evidence>
<reference evidence="2" key="2">
    <citation type="submission" date="2019-08" db="EMBL/GenBank/DDBJ databases">
        <authorList>
            <person name="Im W.-T."/>
        </authorList>
    </citation>
    <scope>NUCLEOTIDE SEQUENCE</scope>
    <source>
        <strain evidence="2">NF 2-5-3</strain>
    </source>
</reference>
<reference evidence="2 3" key="1">
    <citation type="journal article" date="2018" name="Int. J. Syst. Evol. Microbiol.">
        <title>Paraburkholderia azotifigens sp. nov., a nitrogen-fixing bacterium isolated from paddy soil.</title>
        <authorList>
            <person name="Choi G.M."/>
            <person name="Im W.T."/>
        </authorList>
    </citation>
    <scope>NUCLEOTIDE SEQUENCE [LARGE SCALE GENOMIC DNA]</scope>
    <source>
        <strain evidence="2 3">NF 2-5-3</strain>
    </source>
</reference>
<dbReference type="EMBL" id="JAZHGA010000010">
    <property type="protein sequence ID" value="MEM5341360.1"/>
    <property type="molecule type" value="Genomic_DNA"/>
</dbReference>